<sequence length="311" mass="35146">MVRSFNVDCDDKANQQLCGQYGVQGFPTLKIFPAGAKGMPQGNEPLIKITEENNDKVDKVVLVTDKKTTPPLFKALSIEYLDRLAFGEVKSSNAELVAELGVETFPAILIFPKDGSNVIAYDGIVKQAQLVEFLDKYALPSKRKKTEKKKKDKKDEKKKGEQKEKKVKYDPKIPEIKNQDDLKKLCLADKTCIISFLTHEPEYPESTKALDEHIAVIQAVKTKYYEKDLYNFVWVNAIETGSQLIRDFGVSDMYPSMLALNYPRKSYRVLKTAFDEPSISSFLDATSAGLGMTSFTLEPKLKKEKVKHEEL</sequence>
<dbReference type="AlphaFoldDB" id="A0AAD5UIG6"/>
<dbReference type="GO" id="GO:0034976">
    <property type="term" value="P:response to endoplasmic reticulum stress"/>
    <property type="evidence" value="ECO:0007669"/>
    <property type="project" value="TreeGrafter"/>
</dbReference>
<dbReference type="Proteomes" id="UP001210925">
    <property type="component" value="Unassembled WGS sequence"/>
</dbReference>
<feature type="region of interest" description="Disordered" evidence="7">
    <location>
        <begin position="144"/>
        <end position="168"/>
    </location>
</feature>
<dbReference type="GO" id="GO:0005788">
    <property type="term" value="C:endoplasmic reticulum lumen"/>
    <property type="evidence" value="ECO:0007669"/>
    <property type="project" value="UniProtKB-SubCell"/>
</dbReference>
<comment type="subcellular location">
    <subcellularLocation>
        <location evidence="2">Endoplasmic reticulum lumen</location>
    </subcellularLocation>
</comment>
<protein>
    <recommendedName>
        <fullName evidence="3">protein disulfide-isomerase</fullName>
        <ecNumber evidence="3">5.3.4.1</ecNumber>
    </recommendedName>
</protein>
<dbReference type="GO" id="GO:0003756">
    <property type="term" value="F:protein disulfide isomerase activity"/>
    <property type="evidence" value="ECO:0007669"/>
    <property type="project" value="UniProtKB-EC"/>
</dbReference>
<feature type="domain" description="PDIA6-like C-terminal thioredoxin-like" evidence="8">
    <location>
        <begin position="163"/>
        <end position="289"/>
    </location>
</feature>
<comment type="catalytic activity">
    <reaction evidence="1">
        <text>Catalyzes the rearrangement of -S-S- bonds in proteins.</text>
        <dbReference type="EC" id="5.3.4.1"/>
    </reaction>
</comment>
<dbReference type="SUPFAM" id="SSF52833">
    <property type="entry name" value="Thioredoxin-like"/>
    <property type="match status" value="2"/>
</dbReference>
<comment type="caution">
    <text evidence="9">The sequence shown here is derived from an EMBL/GenBank/DDBJ whole genome shotgun (WGS) entry which is preliminary data.</text>
</comment>
<dbReference type="EC" id="5.3.4.1" evidence="3"/>
<evidence type="ECO:0000256" key="7">
    <source>
        <dbReference type="SAM" id="MobiDB-lite"/>
    </source>
</evidence>
<keyword evidence="10" id="KW-1185">Reference proteome</keyword>
<proteinExistence type="predicted"/>
<dbReference type="Pfam" id="PF24541">
    <property type="entry name" value="Thioredox_PDIA6_C"/>
    <property type="match status" value="1"/>
</dbReference>
<keyword evidence="4" id="KW-1015">Disulfide bond</keyword>
<evidence type="ECO:0000256" key="4">
    <source>
        <dbReference type="ARBA" id="ARBA00023157"/>
    </source>
</evidence>
<dbReference type="Gene3D" id="3.40.30.10">
    <property type="entry name" value="Glutaredoxin"/>
    <property type="match status" value="2"/>
</dbReference>
<feature type="compositionally biased region" description="Basic and acidic residues" evidence="7">
    <location>
        <begin position="153"/>
        <end position="168"/>
    </location>
</feature>
<evidence type="ECO:0000256" key="5">
    <source>
        <dbReference type="ARBA" id="ARBA00023235"/>
    </source>
</evidence>
<evidence type="ECO:0000259" key="8">
    <source>
        <dbReference type="Pfam" id="PF24541"/>
    </source>
</evidence>
<dbReference type="EMBL" id="JADGKB010000027">
    <property type="protein sequence ID" value="KAJ3258452.1"/>
    <property type="molecule type" value="Genomic_DNA"/>
</dbReference>
<evidence type="ECO:0000313" key="9">
    <source>
        <dbReference type="EMBL" id="KAJ3258452.1"/>
    </source>
</evidence>
<evidence type="ECO:0000256" key="6">
    <source>
        <dbReference type="ARBA" id="ARBA00023284"/>
    </source>
</evidence>
<dbReference type="InterPro" id="IPR036249">
    <property type="entry name" value="Thioredoxin-like_sf"/>
</dbReference>
<evidence type="ECO:0000256" key="3">
    <source>
        <dbReference type="ARBA" id="ARBA00012723"/>
    </source>
</evidence>
<dbReference type="PANTHER" id="PTHR45815:SF3">
    <property type="entry name" value="PROTEIN DISULFIDE-ISOMERASE A6"/>
    <property type="match status" value="1"/>
</dbReference>
<evidence type="ECO:0000256" key="2">
    <source>
        <dbReference type="ARBA" id="ARBA00004319"/>
    </source>
</evidence>
<keyword evidence="6" id="KW-0676">Redox-active center</keyword>
<dbReference type="GO" id="GO:0015035">
    <property type="term" value="F:protein-disulfide reductase activity"/>
    <property type="evidence" value="ECO:0007669"/>
    <property type="project" value="TreeGrafter"/>
</dbReference>
<keyword evidence="5" id="KW-0413">Isomerase</keyword>
<dbReference type="InterPro" id="IPR057305">
    <property type="entry name" value="Thioredox_PDIA6_C"/>
</dbReference>
<gene>
    <name evidence="9" type="ORF">HK103_003574</name>
</gene>
<organism evidence="9 10">
    <name type="scientific">Boothiomyces macroporosus</name>
    <dbReference type="NCBI Taxonomy" id="261099"/>
    <lineage>
        <taxon>Eukaryota</taxon>
        <taxon>Fungi</taxon>
        <taxon>Fungi incertae sedis</taxon>
        <taxon>Chytridiomycota</taxon>
        <taxon>Chytridiomycota incertae sedis</taxon>
        <taxon>Chytridiomycetes</taxon>
        <taxon>Rhizophydiales</taxon>
        <taxon>Terramycetaceae</taxon>
        <taxon>Boothiomyces</taxon>
    </lineage>
</organism>
<reference evidence="9" key="1">
    <citation type="submission" date="2020-05" db="EMBL/GenBank/DDBJ databases">
        <title>Phylogenomic resolution of chytrid fungi.</title>
        <authorList>
            <person name="Stajich J.E."/>
            <person name="Amses K."/>
            <person name="Simmons R."/>
            <person name="Seto K."/>
            <person name="Myers J."/>
            <person name="Bonds A."/>
            <person name="Quandt C.A."/>
            <person name="Barry K."/>
            <person name="Liu P."/>
            <person name="Grigoriev I."/>
            <person name="Longcore J.E."/>
            <person name="James T.Y."/>
        </authorList>
    </citation>
    <scope>NUCLEOTIDE SEQUENCE</scope>
    <source>
        <strain evidence="9">PLAUS21</strain>
    </source>
</reference>
<accession>A0AAD5UIG6</accession>
<evidence type="ECO:0000313" key="10">
    <source>
        <dbReference type="Proteomes" id="UP001210925"/>
    </source>
</evidence>
<name>A0AAD5UIG6_9FUNG</name>
<dbReference type="PANTHER" id="PTHR45815">
    <property type="entry name" value="PROTEIN DISULFIDE-ISOMERASE A6"/>
    <property type="match status" value="1"/>
</dbReference>
<evidence type="ECO:0000256" key="1">
    <source>
        <dbReference type="ARBA" id="ARBA00001182"/>
    </source>
</evidence>